<dbReference type="InterPro" id="IPR050810">
    <property type="entry name" value="Bact_Secretion_Sys_Channel"/>
</dbReference>
<dbReference type="Gene3D" id="3.30.1370.130">
    <property type="match status" value="1"/>
</dbReference>
<evidence type="ECO:0000259" key="5">
    <source>
        <dbReference type="SMART" id="SM00965"/>
    </source>
</evidence>
<organism evidence="6">
    <name type="scientific">Thermohahella caldifontis</name>
    <dbReference type="NCBI Taxonomy" id="3142973"/>
    <lineage>
        <taxon>Bacteria</taxon>
        <taxon>Pseudomonadati</taxon>
        <taxon>Pseudomonadota</taxon>
        <taxon>Gammaproteobacteria</taxon>
        <taxon>Oceanospirillales</taxon>
        <taxon>Hahellaceae</taxon>
        <taxon>Thermohahella</taxon>
    </lineage>
</organism>
<dbReference type="Pfam" id="PF07655">
    <property type="entry name" value="Secretin_N_2"/>
    <property type="match status" value="1"/>
</dbReference>
<dbReference type="InterPro" id="IPR004846">
    <property type="entry name" value="T2SS/T3SS_dom"/>
</dbReference>
<dbReference type="EMBL" id="CP154858">
    <property type="protein sequence ID" value="XDT71953.1"/>
    <property type="molecule type" value="Genomic_DNA"/>
</dbReference>
<gene>
    <name evidence="6" type="ORF">AAIA72_14310</name>
</gene>
<dbReference type="PRINTS" id="PR00811">
    <property type="entry name" value="BCTERIALGSPD"/>
</dbReference>
<dbReference type="KEGG" id="tcd:AAIA72_14310"/>
<protein>
    <submittedName>
        <fullName evidence="6">Secretin N-terminal domain-containing protein</fullName>
    </submittedName>
</protein>
<sequence>MKHWIRSGVLSVGVLMLAGCATTADRGLERPRLDDRTAQSISTSLDEAVSSQVTRTGKPVAPPAPVMDALLPEPTPAGGATEPRFELDVEGMPARDFFLGLVKGTPYNMIVHPEVSGEISLHLKDVTVPEVMAAVRDLYGYDFRRQGNLFKVLPSGMRTEIYPINYLNVTREGSAAIQVSAGQVSSASNNGSSSAADSSATGSGSSGLIGSQITTRTTSDFWGQLADTLKLLVADEEKAQVVTNPTAGIVIVRASSAAQKAVRDYLERAELIMQRQVILEAKILEVILNDGFQQGINWSYFADYTTQLDDAGLPVKSLNLSQTSEPLSNLNLQGIFSATLRIHDFNALIQLLGTQGTVQVLSSPRIATVNNQKAVIKVGSDEFYVTDIDLNSDSTSSSSSSSTNTDITLTPFFSGISLDVTPQISEDGRITLHVHPSVSEVKDQEKVVSLGDRDSDVAPGPELHPGNRQHHQC</sequence>
<dbReference type="Pfam" id="PF00263">
    <property type="entry name" value="Secretin"/>
    <property type="match status" value="1"/>
</dbReference>
<feature type="domain" description="Secretin/TonB short N-terminal" evidence="5">
    <location>
        <begin position="107"/>
        <end position="155"/>
    </location>
</feature>
<evidence type="ECO:0000256" key="4">
    <source>
        <dbReference type="SAM" id="MobiDB-lite"/>
    </source>
</evidence>
<dbReference type="GO" id="GO:0019867">
    <property type="term" value="C:outer membrane"/>
    <property type="evidence" value="ECO:0007669"/>
    <property type="project" value="InterPro"/>
</dbReference>
<reference evidence="6" key="1">
    <citation type="submission" date="2024-05" db="EMBL/GenBank/DDBJ databases">
        <title>Genome sequencing of novel strain.</title>
        <authorList>
            <person name="Ganbat D."/>
            <person name="Ganbat S."/>
            <person name="Lee S.-J."/>
        </authorList>
    </citation>
    <scope>NUCLEOTIDE SEQUENCE</scope>
    <source>
        <strain evidence="6">SMD15-11</strain>
    </source>
</reference>
<dbReference type="GO" id="GO:0015627">
    <property type="term" value="C:type II protein secretion system complex"/>
    <property type="evidence" value="ECO:0007669"/>
    <property type="project" value="TreeGrafter"/>
</dbReference>
<proteinExistence type="predicted"/>
<dbReference type="PROSITE" id="PS51257">
    <property type="entry name" value="PROKAR_LIPOPROTEIN"/>
    <property type="match status" value="1"/>
</dbReference>
<evidence type="ECO:0000256" key="2">
    <source>
        <dbReference type="ARBA" id="ARBA00023136"/>
    </source>
</evidence>
<dbReference type="InterPro" id="IPR001775">
    <property type="entry name" value="GspD/PilQ"/>
</dbReference>
<dbReference type="PANTHER" id="PTHR30332:SF17">
    <property type="entry name" value="TYPE IV PILIATION SYSTEM PROTEIN DR_0774-RELATED"/>
    <property type="match status" value="1"/>
</dbReference>
<dbReference type="RefSeq" id="WP_369600974.1">
    <property type="nucleotide sequence ID" value="NZ_CP154858.1"/>
</dbReference>
<dbReference type="PANTHER" id="PTHR30332">
    <property type="entry name" value="PROBABLE GENERAL SECRETION PATHWAY PROTEIN D"/>
    <property type="match status" value="1"/>
</dbReference>
<evidence type="ECO:0000313" key="6">
    <source>
        <dbReference type="EMBL" id="XDT71953.1"/>
    </source>
</evidence>
<feature type="region of interest" description="Disordered" evidence="4">
    <location>
        <begin position="188"/>
        <end position="207"/>
    </location>
</feature>
<evidence type="ECO:0000256" key="1">
    <source>
        <dbReference type="ARBA" id="ARBA00022448"/>
    </source>
</evidence>
<dbReference type="GO" id="GO:0009306">
    <property type="term" value="P:protein secretion"/>
    <property type="evidence" value="ECO:0007669"/>
    <property type="project" value="InterPro"/>
</dbReference>
<feature type="compositionally biased region" description="Polar residues" evidence="4">
    <location>
        <begin position="38"/>
        <end position="55"/>
    </location>
</feature>
<evidence type="ECO:0000256" key="3">
    <source>
        <dbReference type="ARBA" id="ARBA00023237"/>
    </source>
</evidence>
<dbReference type="GO" id="GO:0009297">
    <property type="term" value="P:pilus assembly"/>
    <property type="evidence" value="ECO:0007669"/>
    <property type="project" value="InterPro"/>
</dbReference>
<dbReference type="SMART" id="SM00965">
    <property type="entry name" value="STN"/>
    <property type="match status" value="1"/>
</dbReference>
<keyword evidence="3" id="KW-0998">Cell outer membrane</keyword>
<dbReference type="InterPro" id="IPR011662">
    <property type="entry name" value="Secretin/TonB_short_N"/>
</dbReference>
<keyword evidence="2" id="KW-0472">Membrane</keyword>
<dbReference type="InterPro" id="IPR011514">
    <property type="entry name" value="Secretin_N_2"/>
</dbReference>
<feature type="region of interest" description="Disordered" evidence="4">
    <location>
        <begin position="31"/>
        <end position="66"/>
    </location>
</feature>
<feature type="compositionally biased region" description="Basic and acidic residues" evidence="4">
    <location>
        <begin position="443"/>
        <end position="456"/>
    </location>
</feature>
<keyword evidence="1" id="KW-0813">Transport</keyword>
<dbReference type="AlphaFoldDB" id="A0AB39UV83"/>
<accession>A0AB39UV83</accession>
<feature type="region of interest" description="Disordered" evidence="4">
    <location>
        <begin position="443"/>
        <end position="473"/>
    </location>
</feature>
<name>A0AB39UV83_9GAMM</name>